<dbReference type="GO" id="GO:0030674">
    <property type="term" value="F:protein-macromolecule adaptor activity"/>
    <property type="evidence" value="ECO:0007669"/>
    <property type="project" value="Ensembl"/>
</dbReference>
<dbReference type="GeneTree" id="ENSGT00950000183138"/>
<accession>A0A4W2GLD5</accession>
<reference evidence="7 8" key="1">
    <citation type="submission" date="2018-11" db="EMBL/GenBank/DDBJ databases">
        <title>Haplotype-resolved cattle genomes.</title>
        <authorList>
            <person name="Low W.Y."/>
            <person name="Tearle R."/>
            <person name="Bickhart D.M."/>
            <person name="Rosen B.D."/>
            <person name="Koren S."/>
            <person name="Rhie A."/>
            <person name="Hiendleder S."/>
            <person name="Phillippy A.M."/>
            <person name="Smith T.P.L."/>
            <person name="Williams J.L."/>
        </authorList>
    </citation>
    <scope>NUCLEOTIDE SEQUENCE [LARGE SCALE GENOMIC DNA]</scope>
</reference>
<keyword evidence="3" id="KW-0862">Zinc</keyword>
<dbReference type="GO" id="GO:0006886">
    <property type="term" value="P:intracellular protein transport"/>
    <property type="evidence" value="ECO:0007669"/>
    <property type="project" value="InterPro"/>
</dbReference>
<dbReference type="SUPFAM" id="SSF57903">
    <property type="entry name" value="FYVE/PHD zinc finger"/>
    <property type="match status" value="1"/>
</dbReference>
<reference evidence="7" key="2">
    <citation type="submission" date="2025-08" db="UniProtKB">
        <authorList>
            <consortium name="Ensembl"/>
        </authorList>
    </citation>
    <scope>IDENTIFICATION</scope>
</reference>
<feature type="coiled-coil region" evidence="4">
    <location>
        <begin position="446"/>
        <end position="480"/>
    </location>
</feature>
<dbReference type="AlphaFoldDB" id="A0A4W2GLD5"/>
<dbReference type="InterPro" id="IPR006788">
    <property type="entry name" value="Myrip/Melanophilin"/>
</dbReference>
<keyword evidence="2" id="KW-0863">Zinc-finger</keyword>
<dbReference type="Pfam" id="PF02318">
    <property type="entry name" value="FYVE_2"/>
    <property type="match status" value="1"/>
</dbReference>
<evidence type="ECO:0000256" key="5">
    <source>
        <dbReference type="SAM" id="MobiDB-lite"/>
    </source>
</evidence>
<dbReference type="CDD" id="cd15752">
    <property type="entry name" value="FYVE_SlaC2-a"/>
    <property type="match status" value="1"/>
</dbReference>
<evidence type="ECO:0000256" key="2">
    <source>
        <dbReference type="ARBA" id="ARBA00022771"/>
    </source>
</evidence>
<dbReference type="GO" id="GO:0048471">
    <property type="term" value="C:perinuclear region of cytoplasm"/>
    <property type="evidence" value="ECO:0007669"/>
    <property type="project" value="Ensembl"/>
</dbReference>
<gene>
    <name evidence="7" type="primary">MLPH</name>
</gene>
<feature type="domain" description="RabBD" evidence="6">
    <location>
        <begin position="4"/>
        <end position="124"/>
    </location>
</feature>
<dbReference type="GO" id="GO:0030864">
    <property type="term" value="C:cortical actin cytoskeleton"/>
    <property type="evidence" value="ECO:0007669"/>
    <property type="project" value="TreeGrafter"/>
</dbReference>
<evidence type="ECO:0000256" key="3">
    <source>
        <dbReference type="ARBA" id="ARBA00022833"/>
    </source>
</evidence>
<dbReference type="GO" id="GO:0008270">
    <property type="term" value="F:zinc ion binding"/>
    <property type="evidence" value="ECO:0007669"/>
    <property type="project" value="UniProtKB-KW"/>
</dbReference>
<protein>
    <submittedName>
        <fullName evidence="7">Melanophilin</fullName>
    </submittedName>
</protein>
<dbReference type="PANTHER" id="PTHR14555">
    <property type="entry name" value="MYELIN-ASSOCIATED OLIGODENDROCYTIC BASIC PROTEIN MOBP -RELATED"/>
    <property type="match status" value="1"/>
</dbReference>
<dbReference type="Gene3D" id="3.30.40.10">
    <property type="entry name" value="Zinc/RING finger domain, C3HC4 (zinc finger)"/>
    <property type="match status" value="1"/>
</dbReference>
<dbReference type="Proteomes" id="UP000429181">
    <property type="component" value="Chromosome 3"/>
</dbReference>
<feature type="compositionally biased region" description="Basic and acidic residues" evidence="5">
    <location>
        <begin position="400"/>
        <end position="411"/>
    </location>
</feature>
<feature type="region of interest" description="Disordered" evidence="5">
    <location>
        <begin position="150"/>
        <end position="197"/>
    </location>
</feature>
<dbReference type="PROSITE" id="PS50916">
    <property type="entry name" value="RABBD"/>
    <property type="match status" value="1"/>
</dbReference>
<evidence type="ECO:0000256" key="1">
    <source>
        <dbReference type="ARBA" id="ARBA00022723"/>
    </source>
</evidence>
<dbReference type="Pfam" id="PF04698">
    <property type="entry name" value="Rab_eff_C"/>
    <property type="match status" value="1"/>
</dbReference>
<dbReference type="Ensembl" id="ENSBIXT00005049443.1">
    <property type="protein sequence ID" value="ENSBIXP00005018810.1"/>
    <property type="gene ID" value="ENSBIXG00005022128.1"/>
</dbReference>
<evidence type="ECO:0000313" key="8">
    <source>
        <dbReference type="Proteomes" id="UP000429181"/>
    </source>
</evidence>
<dbReference type="InterPro" id="IPR011011">
    <property type="entry name" value="Znf_FYVE_PHD"/>
</dbReference>
<evidence type="ECO:0000259" key="6">
    <source>
        <dbReference type="PROSITE" id="PS50916"/>
    </source>
</evidence>
<dbReference type="InterPro" id="IPR013083">
    <property type="entry name" value="Znf_RING/FYVE/PHD"/>
</dbReference>
<keyword evidence="1" id="KW-0479">Metal-binding</keyword>
<feature type="compositionally biased region" description="Acidic residues" evidence="5">
    <location>
        <begin position="174"/>
        <end position="184"/>
    </location>
</feature>
<keyword evidence="4" id="KW-0175">Coiled coil</keyword>
<organism evidence="7 8">
    <name type="scientific">Bos indicus x Bos taurus</name>
    <name type="common">Hybrid cattle</name>
    <dbReference type="NCBI Taxonomy" id="30522"/>
    <lineage>
        <taxon>Eukaryota</taxon>
        <taxon>Metazoa</taxon>
        <taxon>Chordata</taxon>
        <taxon>Craniata</taxon>
        <taxon>Vertebrata</taxon>
        <taxon>Euteleostomi</taxon>
        <taxon>Mammalia</taxon>
        <taxon>Eutheria</taxon>
        <taxon>Laurasiatheria</taxon>
        <taxon>Artiodactyla</taxon>
        <taxon>Ruminantia</taxon>
        <taxon>Pecora</taxon>
        <taxon>Bovidae</taxon>
        <taxon>Bovinae</taxon>
        <taxon>Bos</taxon>
    </lineage>
</organism>
<dbReference type="InterPro" id="IPR051745">
    <property type="entry name" value="Intracell_Transport_Effector"/>
</dbReference>
<feature type="region of interest" description="Disordered" evidence="5">
    <location>
        <begin position="377"/>
        <end position="445"/>
    </location>
</feature>
<proteinExistence type="predicted"/>
<dbReference type="InterPro" id="IPR010911">
    <property type="entry name" value="Rab_BD"/>
</dbReference>
<evidence type="ECO:0000256" key="4">
    <source>
        <dbReference type="SAM" id="Coils"/>
    </source>
</evidence>
<dbReference type="InterPro" id="IPR037442">
    <property type="entry name" value="Melanophilin_FYVE-rel_dom"/>
</dbReference>
<dbReference type="GO" id="GO:0003779">
    <property type="term" value="F:actin binding"/>
    <property type="evidence" value="ECO:0007669"/>
    <property type="project" value="TreeGrafter"/>
</dbReference>
<dbReference type="PANTHER" id="PTHR14555:SF1">
    <property type="entry name" value="MELANOPHILIN"/>
    <property type="match status" value="1"/>
</dbReference>
<evidence type="ECO:0000313" key="7">
    <source>
        <dbReference type="Ensembl" id="ENSBIXP00005018810.1"/>
    </source>
</evidence>
<feature type="region of interest" description="Disordered" evidence="5">
    <location>
        <begin position="337"/>
        <end position="363"/>
    </location>
</feature>
<dbReference type="InterPro" id="IPR041282">
    <property type="entry name" value="FYVE_2"/>
</dbReference>
<dbReference type="FunFam" id="3.30.40.10:FF:000018">
    <property type="entry name" value="Synaptotagmin-like 5, isoform CRA_a"/>
    <property type="match status" value="1"/>
</dbReference>
<sequence length="644" mass="69788">MGKTLDLSKLTDEEAKHVWEVVQRDFNLRRKEEERLEGLKGKIKKENSKRELLSDTAHLNNTHCARCLQPYRLLETPKRQCLDCHLFTCRGCGHPHPEEQGWLCDPCHLARVVKMGSLEWYYSHVRARFKSFGSAQVVRSLCGRLQGAGLPDGVRSAPDVHSGPEQMPGHPSGEEEQTDEDGEGDTAAQAQPLGSQKKRLLPIHGWDFEADSDDSDPFCGHPPSLSSVSGATDGLQALTDDPCAEETTSQEAGILDQADARAPGCHPRPEEQRISLSPAGPDELSELCLPGESCTAGPGVTATPGTNILRNEQLPSQYLADVDTSDEESIWIQRVASHHPRQKGWTASESQHPGGDEPTDADAEEAALKRKLEELTSHISDQGASSAEEEEGTDAGAEMGRSKTVEDHPGATREVLTAAGQTPSRGKDPLSPGDPEQPSRTTEAELAELEGRVAATTCEVRRTESQVSNIKSRIAALQAAGLTVRPSGTPQRKSNLPIFLPRLVRKSGQSLKDPNADSSDEAEVEAVPCLVRRELSNYPKSQETRDDPPALRGEVRLNGTPTLFPSASVTASPLLPHAFRCTQPSGGRRDLGPCWKPAHELTAILRSSALHPSSQTASRAPWSEAALIRKRHLGCTSFLQGAVV</sequence>
<name>A0A4W2GLD5_BOBOX</name>
<dbReference type="GO" id="GO:0031267">
    <property type="term" value="F:small GTPase binding"/>
    <property type="evidence" value="ECO:0007669"/>
    <property type="project" value="Ensembl"/>
</dbReference>
<dbReference type="GO" id="GO:0017022">
    <property type="term" value="F:myosin binding"/>
    <property type="evidence" value="ECO:0007669"/>
    <property type="project" value="Ensembl"/>
</dbReference>
<dbReference type="GO" id="GO:0030425">
    <property type="term" value="C:dendrite"/>
    <property type="evidence" value="ECO:0007669"/>
    <property type="project" value="Ensembl"/>
</dbReference>